<evidence type="ECO:0000313" key="2">
    <source>
        <dbReference type="EMBL" id="TFW00260.1"/>
    </source>
</evidence>
<name>A0A4Y9R6U6_9MICO</name>
<evidence type="ECO:0000256" key="1">
    <source>
        <dbReference type="SAM" id="Phobius"/>
    </source>
</evidence>
<keyword evidence="3" id="KW-1185">Reference proteome</keyword>
<proteinExistence type="predicted"/>
<feature type="transmembrane region" description="Helical" evidence="1">
    <location>
        <begin position="37"/>
        <end position="56"/>
    </location>
</feature>
<keyword evidence="1" id="KW-0472">Membrane</keyword>
<protein>
    <submittedName>
        <fullName evidence="2">Uncharacterized protein</fullName>
    </submittedName>
</protein>
<evidence type="ECO:0000313" key="3">
    <source>
        <dbReference type="Proteomes" id="UP000298127"/>
    </source>
</evidence>
<sequence>MSQRGARTARGLTAAAVATLLAGLSHSIGGGAGAQVPLGVGAVIAFAFAAMVCVALAGHTLSLGRLAASVVLSQLAFHTLFAVSGSSLQVTTNPAAHHDASAHLLQLGTSGAAGALEHAGHSSHPGTSMILAHALAAVVTIAVLHRGERALLTVARVTGRLIAVLIESGPRLSPVVHVRVTARAVVLLPRDLLVVLSSMRHRGPPRSTALAFA</sequence>
<gene>
    <name evidence="2" type="ORF">E4M00_03530</name>
</gene>
<comment type="caution">
    <text evidence="2">The sequence shown here is derived from an EMBL/GenBank/DDBJ whole genome shotgun (WGS) entry which is preliminary data.</text>
</comment>
<keyword evidence="1" id="KW-1133">Transmembrane helix</keyword>
<dbReference type="RefSeq" id="WP_135119086.1">
    <property type="nucleotide sequence ID" value="NZ_SPQZ01000001.1"/>
</dbReference>
<accession>A0A4Y9R6U6</accession>
<organism evidence="2 3">
    <name type="scientific">Orlajensenia leifsoniae</name>
    <dbReference type="NCBI Taxonomy" id="2561933"/>
    <lineage>
        <taxon>Bacteria</taxon>
        <taxon>Bacillati</taxon>
        <taxon>Actinomycetota</taxon>
        <taxon>Actinomycetes</taxon>
        <taxon>Micrococcales</taxon>
        <taxon>Microbacteriaceae</taxon>
        <taxon>Orlajensenia</taxon>
    </lineage>
</organism>
<dbReference type="AlphaFoldDB" id="A0A4Y9R6U6"/>
<reference evidence="2 3" key="1">
    <citation type="journal article" date="2018" name="J. Microbiol.">
        <title>Leifsonia flava sp. nov., a novel actinobacterium isolated from the rhizosphere of Aquilegia viridiflora.</title>
        <authorList>
            <person name="Cai Y."/>
            <person name="Tao W.Z."/>
            <person name="Ma Y.J."/>
            <person name="Cheng J."/>
            <person name="Zhang M.Y."/>
            <person name="Zhang Y.X."/>
        </authorList>
    </citation>
    <scope>NUCLEOTIDE SEQUENCE [LARGE SCALE GENOMIC DNA]</scope>
    <source>
        <strain evidence="2 3">SYP-B2174</strain>
    </source>
</reference>
<dbReference type="EMBL" id="SPQZ01000001">
    <property type="protein sequence ID" value="TFW00260.1"/>
    <property type="molecule type" value="Genomic_DNA"/>
</dbReference>
<keyword evidence="1" id="KW-0812">Transmembrane</keyword>
<dbReference type="Proteomes" id="UP000298127">
    <property type="component" value="Unassembled WGS sequence"/>
</dbReference>